<name>A0A1Y1S5Z4_9MICR</name>
<dbReference type="Proteomes" id="UP000192639">
    <property type="component" value="Unassembled WGS sequence"/>
</dbReference>
<dbReference type="VEuPathDB" id="MicrosporidiaDB:ECANGB1_1489"/>
<protein>
    <submittedName>
        <fullName evidence="1">Uncharacterized protein</fullName>
    </submittedName>
</protein>
<accession>A0A1Y1S5Z4</accession>
<gene>
    <name evidence="1" type="ORF">ECANGB1_1489</name>
</gene>
<sequence length="216" mass="24511">MNQSEIEYAKTIILNGHIIGEERCTTTRIEEESLVNKKLRITSGESAMLVSVELSYKKDEILTINTPKSIKINRFDCYFRKLEDLLTQINCHCMIDVTVEMDSGNLTKMFYIGLTKLFKSTTTIDFTKEAFCYNTKKHIKPTPIPISFDLPDIAIFGVFIKQDGTFIILDNLHITEETSCDVLATVFNTNGVTQTSLCCNSPVQYDIIDSILIKLI</sequence>
<proteinExistence type="predicted"/>
<dbReference type="AlphaFoldDB" id="A0A1Y1S5Z4"/>
<organism evidence="1 2">
    <name type="scientific">Enterospora canceri</name>
    <dbReference type="NCBI Taxonomy" id="1081671"/>
    <lineage>
        <taxon>Eukaryota</taxon>
        <taxon>Fungi</taxon>
        <taxon>Fungi incertae sedis</taxon>
        <taxon>Microsporidia</taxon>
        <taxon>Enterocytozoonidae</taxon>
        <taxon>Enterospora</taxon>
    </lineage>
</organism>
<evidence type="ECO:0000313" key="1">
    <source>
        <dbReference type="EMBL" id="ORD93836.1"/>
    </source>
</evidence>
<evidence type="ECO:0000313" key="2">
    <source>
        <dbReference type="Proteomes" id="UP000192639"/>
    </source>
</evidence>
<keyword evidence="2" id="KW-1185">Reference proteome</keyword>
<comment type="caution">
    <text evidence="1">The sequence shown here is derived from an EMBL/GenBank/DDBJ whole genome shotgun (WGS) entry which is preliminary data.</text>
</comment>
<reference evidence="1 2" key="1">
    <citation type="journal article" date="2017" name="Environ. Microbiol.">
        <title>Decay of the glycolytic pathway and adaptation to intranuclear parasitism within Enterocytozoonidae microsporidia.</title>
        <authorList>
            <person name="Wiredu Boakye D."/>
            <person name="Jaroenlak P."/>
            <person name="Prachumwat A."/>
            <person name="Williams T.A."/>
            <person name="Bateman K.S."/>
            <person name="Itsathitphaisarn O."/>
            <person name="Sritunyalucksana K."/>
            <person name="Paszkiewicz K.H."/>
            <person name="Moore K.A."/>
            <person name="Stentiford G.D."/>
            <person name="Williams B.A."/>
        </authorList>
    </citation>
    <scope>NUCLEOTIDE SEQUENCE [LARGE SCALE GENOMIC DNA]</scope>
    <source>
        <strain evidence="1 2">GB1</strain>
    </source>
</reference>
<dbReference type="EMBL" id="LWDP01000044">
    <property type="protein sequence ID" value="ORD93836.1"/>
    <property type="molecule type" value="Genomic_DNA"/>
</dbReference>